<evidence type="ECO:0000256" key="1">
    <source>
        <dbReference type="PROSITE-ProRule" id="PRU00288"/>
    </source>
</evidence>
<keyword evidence="6" id="KW-1185">Reference proteome</keyword>
<keyword evidence="1" id="KW-0479">Metal-binding</keyword>
<dbReference type="InterPro" id="IPR009060">
    <property type="entry name" value="UBA-like_sf"/>
</dbReference>
<feature type="compositionally biased region" description="Low complexity" evidence="2">
    <location>
        <begin position="398"/>
        <end position="417"/>
    </location>
</feature>
<dbReference type="InterPro" id="IPR037278">
    <property type="entry name" value="ARFGAP/RecO"/>
</dbReference>
<dbReference type="Gene3D" id="1.10.8.10">
    <property type="entry name" value="DNA helicase RuvA subunit, C-terminal domain"/>
    <property type="match status" value="1"/>
</dbReference>
<feature type="compositionally biased region" description="Polar residues" evidence="2">
    <location>
        <begin position="295"/>
        <end position="322"/>
    </location>
</feature>
<dbReference type="PRINTS" id="PR00405">
    <property type="entry name" value="REVINTRACTNG"/>
</dbReference>
<dbReference type="InterPro" id="IPR051718">
    <property type="entry name" value="ARF_GTPase-activating"/>
</dbReference>
<organism evidence="5 6">
    <name type="scientific">Diaporthe vaccinii</name>
    <dbReference type="NCBI Taxonomy" id="105482"/>
    <lineage>
        <taxon>Eukaryota</taxon>
        <taxon>Fungi</taxon>
        <taxon>Dikarya</taxon>
        <taxon>Ascomycota</taxon>
        <taxon>Pezizomycotina</taxon>
        <taxon>Sordariomycetes</taxon>
        <taxon>Sordariomycetidae</taxon>
        <taxon>Diaporthales</taxon>
        <taxon>Diaporthaceae</taxon>
        <taxon>Diaporthe</taxon>
        <taxon>Diaporthe eres species complex</taxon>
    </lineage>
</organism>
<dbReference type="PROSITE" id="PS50030">
    <property type="entry name" value="UBA"/>
    <property type="match status" value="1"/>
</dbReference>
<feature type="compositionally biased region" description="Low complexity" evidence="2">
    <location>
        <begin position="427"/>
        <end position="449"/>
    </location>
</feature>
<dbReference type="InterPro" id="IPR015940">
    <property type="entry name" value="UBA"/>
</dbReference>
<dbReference type="Gene3D" id="1.10.220.150">
    <property type="entry name" value="Arf GTPase activating protein"/>
    <property type="match status" value="1"/>
</dbReference>
<dbReference type="EMBL" id="JBAWTH010000004">
    <property type="protein sequence ID" value="KAL2292194.1"/>
    <property type="molecule type" value="Genomic_DNA"/>
</dbReference>
<dbReference type="SUPFAM" id="SSF57863">
    <property type="entry name" value="ArfGap/RecO-like zinc finger"/>
    <property type="match status" value="1"/>
</dbReference>
<feature type="region of interest" description="Disordered" evidence="2">
    <location>
        <begin position="594"/>
        <end position="622"/>
    </location>
</feature>
<evidence type="ECO:0000256" key="2">
    <source>
        <dbReference type="SAM" id="MobiDB-lite"/>
    </source>
</evidence>
<feature type="compositionally biased region" description="Low complexity" evidence="2">
    <location>
        <begin position="495"/>
        <end position="536"/>
    </location>
</feature>
<dbReference type="CDD" id="cd08204">
    <property type="entry name" value="ArfGap"/>
    <property type="match status" value="1"/>
</dbReference>
<gene>
    <name evidence="5" type="ORF">FJTKL_10830</name>
</gene>
<dbReference type="Pfam" id="PF01412">
    <property type="entry name" value="ArfGap"/>
    <property type="match status" value="1"/>
</dbReference>
<protein>
    <recommendedName>
        <fullName evidence="7">UBA domain-containing protein 3</fullName>
    </recommendedName>
</protein>
<feature type="compositionally biased region" description="Polar residues" evidence="2">
    <location>
        <begin position="471"/>
        <end position="494"/>
    </location>
</feature>
<dbReference type="InterPro" id="IPR001164">
    <property type="entry name" value="ArfGAP_dom"/>
</dbReference>
<dbReference type="PANTHER" id="PTHR45705:SF7">
    <property type="entry name" value="ACTIVATING PROTEIN FOR ARF, PUTATIVE (AFU_ORTHOLOGUE AFUA_4G09120)-RELATED"/>
    <property type="match status" value="1"/>
</dbReference>
<keyword evidence="1" id="KW-0862">Zinc</keyword>
<feature type="compositionally biased region" description="Low complexity" evidence="2">
    <location>
        <begin position="364"/>
        <end position="379"/>
    </location>
</feature>
<evidence type="ECO:0000259" key="4">
    <source>
        <dbReference type="PROSITE" id="PS50115"/>
    </source>
</evidence>
<feature type="domain" description="Arf-GAP" evidence="4">
    <location>
        <begin position="14"/>
        <end position="136"/>
    </location>
</feature>
<evidence type="ECO:0000259" key="3">
    <source>
        <dbReference type="PROSITE" id="PS50030"/>
    </source>
</evidence>
<feature type="region of interest" description="Disordered" evidence="2">
    <location>
        <begin position="274"/>
        <end position="322"/>
    </location>
</feature>
<feature type="region of interest" description="Disordered" evidence="2">
    <location>
        <begin position="348"/>
        <end position="544"/>
    </location>
</feature>
<accession>A0ABR4FC04</accession>
<feature type="domain" description="UBA" evidence="3">
    <location>
        <begin position="209"/>
        <end position="253"/>
    </location>
</feature>
<reference evidence="5 6" key="1">
    <citation type="submission" date="2024-03" db="EMBL/GenBank/DDBJ databases">
        <title>A high-quality draft genome sequence of Diaporthe vaccinii, a causative agent of upright dieback and viscid rot disease in cranberry plants.</title>
        <authorList>
            <person name="Sarrasin M."/>
            <person name="Lang B.F."/>
            <person name="Burger G."/>
        </authorList>
    </citation>
    <scope>NUCLEOTIDE SEQUENCE [LARGE SCALE GENOMIC DNA]</scope>
    <source>
        <strain evidence="5 6">IS7</strain>
    </source>
</reference>
<evidence type="ECO:0008006" key="7">
    <source>
        <dbReference type="Google" id="ProtNLM"/>
    </source>
</evidence>
<comment type="caution">
    <text evidence="5">The sequence shown here is derived from an EMBL/GenBank/DDBJ whole genome shotgun (WGS) entry which is preliminary data.</text>
</comment>
<evidence type="ECO:0000313" key="6">
    <source>
        <dbReference type="Proteomes" id="UP001600888"/>
    </source>
</evidence>
<feature type="region of interest" description="Disordered" evidence="2">
    <location>
        <begin position="131"/>
        <end position="156"/>
    </location>
</feature>
<name>A0ABR4FC04_9PEZI</name>
<proteinExistence type="predicted"/>
<feature type="region of interest" description="Disordered" evidence="2">
    <location>
        <begin position="637"/>
        <end position="701"/>
    </location>
</feature>
<dbReference type="SMART" id="SM00105">
    <property type="entry name" value="ArfGap"/>
    <property type="match status" value="1"/>
</dbReference>
<dbReference type="Proteomes" id="UP001600888">
    <property type="component" value="Unassembled WGS sequence"/>
</dbReference>
<dbReference type="SUPFAM" id="SSF46934">
    <property type="entry name" value="UBA-like"/>
    <property type="match status" value="1"/>
</dbReference>
<keyword evidence="1" id="KW-0863">Zinc-finger</keyword>
<feature type="region of interest" description="Disordered" evidence="2">
    <location>
        <begin position="169"/>
        <end position="197"/>
    </location>
</feature>
<dbReference type="PANTHER" id="PTHR45705">
    <property type="entry name" value="FI20236P1"/>
    <property type="match status" value="1"/>
</dbReference>
<dbReference type="PROSITE" id="PS50115">
    <property type="entry name" value="ARFGAP"/>
    <property type="match status" value="1"/>
</dbReference>
<sequence length="701" mass="76752">MAGALSKRQQARNEKTLQDLVHNVPGNNQCADCQARNPGWASWSLGIFLCMRCASIHRKLGTHISKVKSLSMDGWSNEQVENMKKVGNVSSNKLYNPDNKRPPIPVDADEADSAIERYIRSKYMNQGFAAARRHHTGSTTSDETPPPLPPKNTGKFSFRSASSTFPLFSRSKKDVAPRSAHSSPLPPHSPEQAHRPKVSKVFGASLGYDSDDDMHKKLAKLRELGFTDERKNEVVLKGVNGNLERTIESLVRLEGRSPLASPVDEFPSVVRPPASAGGRITGLTVSRAETARPMSASNNPFDISPVQPISSQSTGNMANRNPYYSNNPFGLTATQSNDALSQAFNNMSLGAPQPLFPHHTGGLPQQQQQQQVMSQQSMQPPVPSIPQNYSGNVFDINPAYPQQGQQPGLQPAQPVQPMYTGYNPFLNNSQPQLPQPQQQQTQQLSSLNTGLMPTPTGGAYANNPFARSPTRMATPTSLGQIPEQSQQNFYSSPAQPQQQPQPQQYQQYQQQYQQPYQQQQQQQPPQQQLQQHQQPQMNNPFFPQTAMAAPVPQAQFNQFNQFGQPVAQQAPPRADKASILALYNLPQLAPQAQNTNFEQQQQQPQQQAEQQAGPATMTQVSNPQNQATNQADLGASMTAAGNKNPFLGGAGAPQPAAAQPSGMDGMVGNRSRDSMMALGMEWSNGRHSPDAFANLSARSMR</sequence>
<evidence type="ECO:0000313" key="5">
    <source>
        <dbReference type="EMBL" id="KAL2292194.1"/>
    </source>
</evidence>
<dbReference type="InterPro" id="IPR038508">
    <property type="entry name" value="ArfGAP_dom_sf"/>
</dbReference>
<feature type="compositionally biased region" description="Low complexity" evidence="2">
    <location>
        <begin position="594"/>
        <end position="611"/>
    </location>
</feature>